<dbReference type="PANTHER" id="PTHR13302:SF8">
    <property type="entry name" value="CONSERVED OLIGOMERIC GOLGI COMPLEX SUBUNIT 3"/>
    <property type="match status" value="1"/>
</dbReference>
<dbReference type="AlphaFoldDB" id="A0AAJ4XIH2"/>
<evidence type="ECO:0000259" key="10">
    <source>
        <dbReference type="Pfam" id="PF04136"/>
    </source>
</evidence>
<feature type="compositionally biased region" description="Polar residues" evidence="9">
    <location>
        <begin position="28"/>
        <end position="43"/>
    </location>
</feature>
<feature type="region of interest" description="Disordered" evidence="9">
    <location>
        <begin position="1"/>
        <end position="94"/>
    </location>
</feature>
<dbReference type="GO" id="GO:0000139">
    <property type="term" value="C:Golgi membrane"/>
    <property type="evidence" value="ECO:0007669"/>
    <property type="project" value="UniProtKB-SubCell"/>
</dbReference>
<evidence type="ECO:0000259" key="11">
    <source>
        <dbReference type="Pfam" id="PF20671"/>
    </source>
</evidence>
<dbReference type="GO" id="GO:0007030">
    <property type="term" value="P:Golgi organization"/>
    <property type="evidence" value="ECO:0007669"/>
    <property type="project" value="TreeGrafter"/>
</dbReference>
<keyword evidence="7" id="KW-0472">Membrane</keyword>
<name>A0AAJ4XIH2_9BASI</name>
<comment type="subcellular location">
    <subcellularLocation>
        <location evidence="1">Golgi apparatus membrane</location>
        <topology evidence="1">Peripheral membrane protein</topology>
    </subcellularLocation>
</comment>
<evidence type="ECO:0000256" key="5">
    <source>
        <dbReference type="ARBA" id="ARBA00022927"/>
    </source>
</evidence>
<keyword evidence="4" id="KW-0813">Transport</keyword>
<evidence type="ECO:0000256" key="4">
    <source>
        <dbReference type="ARBA" id="ARBA00022448"/>
    </source>
</evidence>
<dbReference type="Pfam" id="PF04136">
    <property type="entry name" value="COG3_N"/>
    <property type="match status" value="1"/>
</dbReference>
<dbReference type="GO" id="GO:0006886">
    <property type="term" value="P:intracellular protein transport"/>
    <property type="evidence" value="ECO:0007669"/>
    <property type="project" value="InterPro"/>
</dbReference>
<evidence type="ECO:0000313" key="13">
    <source>
        <dbReference type="Proteomes" id="UP001294444"/>
    </source>
</evidence>
<dbReference type="InterPro" id="IPR007265">
    <property type="entry name" value="COG_su3"/>
</dbReference>
<reference evidence="12" key="1">
    <citation type="submission" date="2023-10" db="EMBL/GenBank/DDBJ databases">
        <authorList>
            <person name="Guldener U."/>
        </authorList>
    </citation>
    <scope>NUCLEOTIDE SEQUENCE</scope>
    <source>
        <strain evidence="12">Mp4</strain>
    </source>
</reference>
<accession>A0AAJ4XIH2</accession>
<feature type="compositionally biased region" description="Basic and acidic residues" evidence="9">
    <location>
        <begin position="297"/>
        <end position="308"/>
    </location>
</feature>
<dbReference type="Proteomes" id="UP001294444">
    <property type="component" value="Unassembled WGS sequence"/>
</dbReference>
<feature type="region of interest" description="Disordered" evidence="9">
    <location>
        <begin position="297"/>
        <end position="320"/>
    </location>
</feature>
<protein>
    <recommendedName>
        <fullName evidence="3">Conserved oligomeric Golgi complex subunit 3</fullName>
    </recommendedName>
    <alternativeName>
        <fullName evidence="8">Component of oligomeric Golgi complex 3</fullName>
    </alternativeName>
</protein>
<sequence>MYAPPMAQPNSQVPSMMGSSARPLQLDQWANTKAPLTSSQRASVNRLAEWLHRNSSDSKPQQKPQHHLGSPSNPDNTADPLESNKDPVSNGTAAIGTADHANAKSIDTLPLPDAGAPLASAQSFLAWYTQLTESITSSTHTSHRQALQRISDTTSTAENLLAQLEVCQVNVSELRAGVSFVQDSSRGIREQAQSLLDSQTHLDTLAEEVASRLSFFTLLPYAANMLSSPDSSIVYSQSFLELMDQLDMALLFLQQEPAKSYRDAALYRMRYSHCVTRAATLAKMTVVRDFRAESERTGDRLKGLESSHRSSNAGSKGVVEATADAKGKARELTDSAVNGAAESALTKDALDILFVDAEHQVSKLRPLIFELQKRASNTAASSAPTASTAAEFESQLQECRMAWFQYRRPHLFRTLLQRIVEVETRETNRRSNPLPLHPLVEYARAGTDLVRSILQKEHNLYQQFFGADKSGVDTDAVLSQPKETDAALAAYLAEIAEMLAARLRPKLLKEENLVVLAQTSAAISDTVYANGREGLWTRSLQTLINEAQSRLIARAQVVVSSDIANFSASEERGDLEFPERIKTYKATFGSLDANADSGPAMPTAAAGRVQGQHRRGRSGAGLLDAALPTSHAASSSKAQQEKVELFTLPAPLLATYYAPIEYMLELLFNLQARVPASDFRRVAIAAIDAGLTSISAGSHALLKRTKGDSLEREDGWLFEIRQLELLRETVVSAELVLKQAQDQQIAGSEKEAGTASQSGAGTTAALVDLSSLVAAINSLWTNTGRLFYPSTIAANVLSSTQFDMGPCSSNVASKLQALIEQVSNVWSDSIILPLRVYIDQSGAEASAVKFQSTYQAFETCIESIIPEKAGKVMLWVEDQEVQRLIVSGVTAKTDQTYARFHEMKPGDAGEVDAVSRMAERVKAEWGKVLSL</sequence>
<feature type="compositionally biased region" description="Polar residues" evidence="9">
    <location>
        <begin position="8"/>
        <end position="18"/>
    </location>
</feature>
<dbReference type="PANTHER" id="PTHR13302">
    <property type="entry name" value="CONSERVED OLIGOMERIC GOLGI COMPLEX COMPONENT 3"/>
    <property type="match status" value="1"/>
</dbReference>
<dbReference type="GO" id="GO:0005801">
    <property type="term" value="C:cis-Golgi network"/>
    <property type="evidence" value="ECO:0007669"/>
    <property type="project" value="InterPro"/>
</dbReference>
<keyword evidence="6" id="KW-0333">Golgi apparatus</keyword>
<evidence type="ECO:0000256" key="6">
    <source>
        <dbReference type="ARBA" id="ARBA00023034"/>
    </source>
</evidence>
<dbReference type="InterPro" id="IPR048685">
    <property type="entry name" value="COG3_C"/>
</dbReference>
<comment type="caution">
    <text evidence="12">The sequence shown here is derived from an EMBL/GenBank/DDBJ whole genome shotgun (WGS) entry which is preliminary data.</text>
</comment>
<evidence type="ECO:0000313" key="12">
    <source>
        <dbReference type="EMBL" id="SNX83135.1"/>
    </source>
</evidence>
<keyword evidence="13" id="KW-1185">Reference proteome</keyword>
<dbReference type="EMBL" id="OAPG01000003">
    <property type="protein sequence ID" value="SNX83135.1"/>
    <property type="molecule type" value="Genomic_DNA"/>
</dbReference>
<evidence type="ECO:0000256" key="1">
    <source>
        <dbReference type="ARBA" id="ARBA00004395"/>
    </source>
</evidence>
<evidence type="ECO:0000256" key="7">
    <source>
        <dbReference type="ARBA" id="ARBA00023136"/>
    </source>
</evidence>
<dbReference type="InterPro" id="IPR048320">
    <property type="entry name" value="COG3_N"/>
</dbReference>
<dbReference type="GO" id="GO:0006891">
    <property type="term" value="P:intra-Golgi vesicle-mediated transport"/>
    <property type="evidence" value="ECO:0007669"/>
    <property type="project" value="TreeGrafter"/>
</dbReference>
<organism evidence="12 13">
    <name type="scientific">Melanopsichium pennsylvanicum</name>
    <dbReference type="NCBI Taxonomy" id="63383"/>
    <lineage>
        <taxon>Eukaryota</taxon>
        <taxon>Fungi</taxon>
        <taxon>Dikarya</taxon>
        <taxon>Basidiomycota</taxon>
        <taxon>Ustilaginomycotina</taxon>
        <taxon>Ustilaginomycetes</taxon>
        <taxon>Ustilaginales</taxon>
        <taxon>Ustilaginaceae</taxon>
        <taxon>Melanopsichium</taxon>
    </lineage>
</organism>
<dbReference type="GO" id="GO:0017119">
    <property type="term" value="C:Golgi transport complex"/>
    <property type="evidence" value="ECO:0007669"/>
    <property type="project" value="TreeGrafter"/>
</dbReference>
<evidence type="ECO:0000256" key="3">
    <source>
        <dbReference type="ARBA" id="ARBA00020976"/>
    </source>
</evidence>
<proteinExistence type="inferred from homology"/>
<keyword evidence="5" id="KW-0653">Protein transport</keyword>
<evidence type="ECO:0000256" key="2">
    <source>
        <dbReference type="ARBA" id="ARBA00009936"/>
    </source>
</evidence>
<comment type="similarity">
    <text evidence="2">Belongs to the COG3 family.</text>
</comment>
<feature type="domain" description="Conserved oligomeric Golgi complex subunit 3 N-terminal" evidence="10">
    <location>
        <begin position="147"/>
        <end position="291"/>
    </location>
</feature>
<evidence type="ECO:0000256" key="9">
    <source>
        <dbReference type="SAM" id="MobiDB-lite"/>
    </source>
</evidence>
<evidence type="ECO:0000256" key="8">
    <source>
        <dbReference type="ARBA" id="ARBA00031339"/>
    </source>
</evidence>
<gene>
    <name evidence="12" type="ORF">MEPE_01841</name>
</gene>
<dbReference type="Pfam" id="PF20671">
    <property type="entry name" value="COG3_C"/>
    <property type="match status" value="1"/>
</dbReference>
<feature type="domain" description="Conserved oligomeric Golgi complex subunit 3 C-terminal" evidence="11">
    <location>
        <begin position="359"/>
        <end position="734"/>
    </location>
</feature>